<dbReference type="PANTHER" id="PTHR31286">
    <property type="entry name" value="GLYCINE-RICH CELL WALL STRUCTURAL PROTEIN 1.8-LIKE"/>
    <property type="match status" value="1"/>
</dbReference>
<gene>
    <name evidence="1" type="ORF">OLC1_LOCUS9292</name>
</gene>
<reference evidence="1" key="1">
    <citation type="submission" date="2023-03" db="EMBL/GenBank/DDBJ databases">
        <authorList>
            <person name="Julca I."/>
        </authorList>
    </citation>
    <scope>NUCLEOTIDE SEQUENCE</scope>
</reference>
<dbReference type="AlphaFoldDB" id="A0AAV1CVF9"/>
<dbReference type="PANTHER" id="PTHR31286:SF180">
    <property type="entry name" value="OS10G0362600 PROTEIN"/>
    <property type="match status" value="1"/>
</dbReference>
<name>A0AAV1CVF9_OLDCO</name>
<evidence type="ECO:0000313" key="2">
    <source>
        <dbReference type="Proteomes" id="UP001161247"/>
    </source>
</evidence>
<dbReference type="SUPFAM" id="SSF56219">
    <property type="entry name" value="DNase I-like"/>
    <property type="match status" value="1"/>
</dbReference>
<dbReference type="EMBL" id="OX459120">
    <property type="protein sequence ID" value="CAI9099231.1"/>
    <property type="molecule type" value="Genomic_DNA"/>
</dbReference>
<evidence type="ECO:0000313" key="1">
    <source>
        <dbReference type="EMBL" id="CAI9099231.1"/>
    </source>
</evidence>
<accession>A0AAV1CVF9</accession>
<dbReference type="InterPro" id="IPR040256">
    <property type="entry name" value="At4g02000-like"/>
</dbReference>
<proteinExistence type="predicted"/>
<dbReference type="Proteomes" id="UP001161247">
    <property type="component" value="Chromosome 3"/>
</dbReference>
<dbReference type="Gene3D" id="3.60.10.10">
    <property type="entry name" value="Endonuclease/exonuclease/phosphatase"/>
    <property type="match status" value="1"/>
</dbReference>
<dbReference type="InterPro" id="IPR036691">
    <property type="entry name" value="Endo/exonu/phosph_ase_sf"/>
</dbReference>
<protein>
    <submittedName>
        <fullName evidence="1">OLC1v1036016C1</fullName>
    </submittedName>
</protein>
<keyword evidence="2" id="KW-1185">Reference proteome</keyword>
<organism evidence="1 2">
    <name type="scientific">Oldenlandia corymbosa var. corymbosa</name>
    <dbReference type="NCBI Taxonomy" id="529605"/>
    <lineage>
        <taxon>Eukaryota</taxon>
        <taxon>Viridiplantae</taxon>
        <taxon>Streptophyta</taxon>
        <taxon>Embryophyta</taxon>
        <taxon>Tracheophyta</taxon>
        <taxon>Spermatophyta</taxon>
        <taxon>Magnoliopsida</taxon>
        <taxon>eudicotyledons</taxon>
        <taxon>Gunneridae</taxon>
        <taxon>Pentapetalae</taxon>
        <taxon>asterids</taxon>
        <taxon>lamiids</taxon>
        <taxon>Gentianales</taxon>
        <taxon>Rubiaceae</taxon>
        <taxon>Rubioideae</taxon>
        <taxon>Spermacoceae</taxon>
        <taxon>Hedyotis-Oldenlandia complex</taxon>
        <taxon>Oldenlandia</taxon>
    </lineage>
</organism>
<sequence length="512" mass="58938">MRILKWQQGLKFEEDPPIVPIWVLFHELPLEWTHPKVLFSIASAVGKPLQLDTPTLNLTRPSVARLCVEVDLTKESTKSIHIGKKGKNYEQHYTYEYVPSYHPACCKIAHKESDCRKGKGVSLNVLKADALKKAEHADKEVNLAGNKKGIRLQQQKVTWGSKKMGKKTKLQVDIIKENPLIVNGVELQVVESWAAKTLVSRPMKTLEARVWGSTSYLSVKEKCVFPVTLWIVPLLILGVMWKIMSTLILRLELLIIREWRLTRKGNLALPPVSQVVILQEFDDDCDAVKSSDNVDDDDVENVFTEEHNESQLVLVDKCIKVNNLMEVSPVGDGFTWGGTRATGWVIKKLDHILFSPEWMDMFPRVSIEHLSRTTLDHSPLLLQIDAQLETRLRCFRHYGLLYKLRHLKLVLKESNKTQFGDVFQNLKMTEDRVKELEIVYDHSGHANDRLNLNLATSTLLQKLKEHDDFWKKKMQLTWFKERDNNTAYFRASLAERKLRMGIQKIQTEDGCV</sequence>